<evidence type="ECO:0000256" key="1">
    <source>
        <dbReference type="SAM" id="Phobius"/>
    </source>
</evidence>
<proteinExistence type="predicted"/>
<name>A0A645AT31_9ZZZZ</name>
<accession>A0A645AT31</accession>
<keyword evidence="1" id="KW-0812">Transmembrane</keyword>
<dbReference type="AlphaFoldDB" id="A0A645AT31"/>
<organism evidence="2">
    <name type="scientific">bioreactor metagenome</name>
    <dbReference type="NCBI Taxonomy" id="1076179"/>
    <lineage>
        <taxon>unclassified sequences</taxon>
        <taxon>metagenomes</taxon>
        <taxon>ecological metagenomes</taxon>
    </lineage>
</organism>
<comment type="caution">
    <text evidence="2">The sequence shown here is derived from an EMBL/GenBank/DDBJ whole genome shotgun (WGS) entry which is preliminary data.</text>
</comment>
<dbReference type="EMBL" id="VSSQ01015671">
    <property type="protein sequence ID" value="MPM56270.1"/>
    <property type="molecule type" value="Genomic_DNA"/>
</dbReference>
<sequence>MVQQQEKNVYLFIEFDNIFIKLISLRFGFMIGFIYPGKRFVVSLRVKDLGIRKMLFR</sequence>
<protein>
    <submittedName>
        <fullName evidence="2">Uncharacterized protein</fullName>
    </submittedName>
</protein>
<feature type="transmembrane region" description="Helical" evidence="1">
    <location>
        <begin position="18"/>
        <end position="37"/>
    </location>
</feature>
<keyword evidence="1" id="KW-1133">Transmembrane helix</keyword>
<gene>
    <name evidence="2" type="ORF">SDC9_103072</name>
</gene>
<evidence type="ECO:0000313" key="2">
    <source>
        <dbReference type="EMBL" id="MPM56270.1"/>
    </source>
</evidence>
<reference evidence="2" key="1">
    <citation type="submission" date="2019-08" db="EMBL/GenBank/DDBJ databases">
        <authorList>
            <person name="Kucharzyk K."/>
            <person name="Murdoch R.W."/>
            <person name="Higgins S."/>
            <person name="Loffler F."/>
        </authorList>
    </citation>
    <scope>NUCLEOTIDE SEQUENCE</scope>
</reference>
<keyword evidence="1" id="KW-0472">Membrane</keyword>